<sequence>MRLGLTERWKQGSLDAKPHVLRHAKETRPPELDGKWNGVTARSSRPSGKDHTRHTGRTLRLEPSNRTRRLERSFLIDCTQPRATGEMKETRAGTIGLRTGWRVI</sequence>
<organism evidence="2 3">
    <name type="scientific">Jaapia argillacea MUCL 33604</name>
    <dbReference type="NCBI Taxonomy" id="933084"/>
    <lineage>
        <taxon>Eukaryota</taxon>
        <taxon>Fungi</taxon>
        <taxon>Dikarya</taxon>
        <taxon>Basidiomycota</taxon>
        <taxon>Agaricomycotina</taxon>
        <taxon>Agaricomycetes</taxon>
        <taxon>Agaricomycetidae</taxon>
        <taxon>Jaapiales</taxon>
        <taxon>Jaapiaceae</taxon>
        <taxon>Jaapia</taxon>
    </lineage>
</organism>
<dbReference type="HOGENOM" id="CLU_2250545_0_0_1"/>
<accession>A0A067PLS8</accession>
<gene>
    <name evidence="2" type="ORF">JAAARDRAFT_491846</name>
</gene>
<evidence type="ECO:0000313" key="2">
    <source>
        <dbReference type="EMBL" id="KDQ51937.1"/>
    </source>
</evidence>
<keyword evidence="3" id="KW-1185">Reference proteome</keyword>
<dbReference type="InParanoid" id="A0A067PLS8"/>
<proteinExistence type="predicted"/>
<dbReference type="Proteomes" id="UP000027265">
    <property type="component" value="Unassembled WGS sequence"/>
</dbReference>
<evidence type="ECO:0000256" key="1">
    <source>
        <dbReference type="SAM" id="MobiDB-lite"/>
    </source>
</evidence>
<evidence type="ECO:0000313" key="3">
    <source>
        <dbReference type="Proteomes" id="UP000027265"/>
    </source>
</evidence>
<reference evidence="3" key="1">
    <citation type="journal article" date="2014" name="Proc. Natl. Acad. Sci. U.S.A.">
        <title>Extensive sampling of basidiomycete genomes demonstrates inadequacy of the white-rot/brown-rot paradigm for wood decay fungi.</title>
        <authorList>
            <person name="Riley R."/>
            <person name="Salamov A.A."/>
            <person name="Brown D.W."/>
            <person name="Nagy L.G."/>
            <person name="Floudas D."/>
            <person name="Held B.W."/>
            <person name="Levasseur A."/>
            <person name="Lombard V."/>
            <person name="Morin E."/>
            <person name="Otillar R."/>
            <person name="Lindquist E.A."/>
            <person name="Sun H."/>
            <person name="LaButti K.M."/>
            <person name="Schmutz J."/>
            <person name="Jabbour D."/>
            <person name="Luo H."/>
            <person name="Baker S.E."/>
            <person name="Pisabarro A.G."/>
            <person name="Walton J.D."/>
            <person name="Blanchette R.A."/>
            <person name="Henrissat B."/>
            <person name="Martin F."/>
            <person name="Cullen D."/>
            <person name="Hibbett D.S."/>
            <person name="Grigoriev I.V."/>
        </authorList>
    </citation>
    <scope>NUCLEOTIDE SEQUENCE [LARGE SCALE GENOMIC DNA]</scope>
    <source>
        <strain evidence="3">MUCL 33604</strain>
    </source>
</reference>
<dbReference type="AlphaFoldDB" id="A0A067PLS8"/>
<name>A0A067PLS8_9AGAM</name>
<feature type="region of interest" description="Disordered" evidence="1">
    <location>
        <begin position="26"/>
        <end position="66"/>
    </location>
</feature>
<dbReference type="EMBL" id="KL197743">
    <property type="protein sequence ID" value="KDQ51937.1"/>
    <property type="molecule type" value="Genomic_DNA"/>
</dbReference>
<protein>
    <submittedName>
        <fullName evidence="2">Uncharacterized protein</fullName>
    </submittedName>
</protein>